<accession>A0A329CMK2</accession>
<dbReference type="InterPro" id="IPR041698">
    <property type="entry name" value="Methyltransf_25"/>
</dbReference>
<keyword evidence="2" id="KW-0808">Transferase</keyword>
<reference evidence="2 3" key="1">
    <citation type="submission" date="2018-06" db="EMBL/GenBank/DDBJ databases">
        <title>Genomic Encyclopedia of Type Strains, Phase III (KMG-III): the genomes of soil and plant-associated and newly described type strains.</title>
        <authorList>
            <person name="Whitman W."/>
        </authorList>
    </citation>
    <scope>NUCLEOTIDE SEQUENCE [LARGE SCALE GENOMIC DNA]</scope>
    <source>
        <strain evidence="2 3">LMG 23644</strain>
    </source>
</reference>
<dbReference type="SUPFAM" id="SSF53335">
    <property type="entry name" value="S-adenosyl-L-methionine-dependent methyltransferases"/>
    <property type="match status" value="1"/>
</dbReference>
<dbReference type="Gene3D" id="3.40.50.150">
    <property type="entry name" value="Vaccinia Virus protein VP39"/>
    <property type="match status" value="1"/>
</dbReference>
<keyword evidence="2" id="KW-0489">Methyltransferase</keyword>
<name>A0A329CMK2_9BURK</name>
<gene>
    <name evidence="2" type="ORF">BX591_108193</name>
</gene>
<evidence type="ECO:0000259" key="1">
    <source>
        <dbReference type="Pfam" id="PF13649"/>
    </source>
</evidence>
<dbReference type="InterPro" id="IPR029063">
    <property type="entry name" value="SAM-dependent_MTases_sf"/>
</dbReference>
<proteinExistence type="predicted"/>
<dbReference type="Pfam" id="PF13649">
    <property type="entry name" value="Methyltransf_25"/>
    <property type="match status" value="1"/>
</dbReference>
<sequence length="200" mass="21897">MDESTITAYDKASGSYAQDWRDQPPPDDMYALLKKFFTPGPTIDVGCGSGRDARWLNLNGFPARGVDASEGLLLEARRSFPSIPFDHGALPELSSVARRSFQNVLCETVLMHLDPSEIVPATQTLIDLLVPRGVLYISWRVTDGASVRDGNGRLYTSFNKDLIIDTLSGQARILLDEESVSASSGKIVNRIIARRNASPV</sequence>
<dbReference type="EMBL" id="QLTK01000008">
    <property type="protein sequence ID" value="RAS32085.1"/>
    <property type="molecule type" value="Genomic_DNA"/>
</dbReference>
<organism evidence="2 3">
    <name type="scientific">Paraburkholderia bryophila</name>
    <dbReference type="NCBI Taxonomy" id="420952"/>
    <lineage>
        <taxon>Bacteria</taxon>
        <taxon>Pseudomonadati</taxon>
        <taxon>Pseudomonadota</taxon>
        <taxon>Betaproteobacteria</taxon>
        <taxon>Burkholderiales</taxon>
        <taxon>Burkholderiaceae</taxon>
        <taxon>Paraburkholderia</taxon>
    </lineage>
</organism>
<comment type="caution">
    <text evidence="2">The sequence shown here is derived from an EMBL/GenBank/DDBJ whole genome shotgun (WGS) entry which is preliminary data.</text>
</comment>
<evidence type="ECO:0000313" key="2">
    <source>
        <dbReference type="EMBL" id="RAS32085.1"/>
    </source>
</evidence>
<protein>
    <submittedName>
        <fullName evidence="2">Methyltransferase family protein</fullName>
    </submittedName>
</protein>
<dbReference type="CDD" id="cd02440">
    <property type="entry name" value="AdoMet_MTases"/>
    <property type="match status" value="1"/>
</dbReference>
<dbReference type="RefSeq" id="WP_111932326.1">
    <property type="nucleotide sequence ID" value="NZ_CADFFP010000009.1"/>
</dbReference>
<dbReference type="GO" id="GO:0032259">
    <property type="term" value="P:methylation"/>
    <property type="evidence" value="ECO:0007669"/>
    <property type="project" value="UniProtKB-KW"/>
</dbReference>
<dbReference type="OrthoDB" id="7348755at2"/>
<feature type="domain" description="Methyltransferase" evidence="1">
    <location>
        <begin position="43"/>
        <end position="133"/>
    </location>
</feature>
<dbReference type="AlphaFoldDB" id="A0A329CMK2"/>
<evidence type="ECO:0000313" key="3">
    <source>
        <dbReference type="Proteomes" id="UP000248918"/>
    </source>
</evidence>
<dbReference type="GO" id="GO:0008168">
    <property type="term" value="F:methyltransferase activity"/>
    <property type="evidence" value="ECO:0007669"/>
    <property type="project" value="UniProtKB-KW"/>
</dbReference>
<dbReference type="Proteomes" id="UP000248918">
    <property type="component" value="Unassembled WGS sequence"/>
</dbReference>